<proteinExistence type="predicted"/>
<feature type="compositionally biased region" description="Basic and acidic residues" evidence="2">
    <location>
        <begin position="43"/>
        <end position="52"/>
    </location>
</feature>
<dbReference type="EMBL" id="MU825396">
    <property type="protein sequence ID" value="KAJ7394802.1"/>
    <property type="molecule type" value="Genomic_DNA"/>
</dbReference>
<protein>
    <submittedName>
        <fullName evidence="3">Uncharacterized protein</fullName>
    </submittedName>
</protein>
<gene>
    <name evidence="3" type="ORF">OS493_000636</name>
</gene>
<evidence type="ECO:0000313" key="4">
    <source>
        <dbReference type="Proteomes" id="UP001163046"/>
    </source>
</evidence>
<evidence type="ECO:0000313" key="3">
    <source>
        <dbReference type="EMBL" id="KAJ7394802.1"/>
    </source>
</evidence>
<organism evidence="3 4">
    <name type="scientific">Desmophyllum pertusum</name>
    <dbReference type="NCBI Taxonomy" id="174260"/>
    <lineage>
        <taxon>Eukaryota</taxon>
        <taxon>Metazoa</taxon>
        <taxon>Cnidaria</taxon>
        <taxon>Anthozoa</taxon>
        <taxon>Hexacorallia</taxon>
        <taxon>Scleractinia</taxon>
        <taxon>Caryophylliina</taxon>
        <taxon>Caryophylliidae</taxon>
        <taxon>Desmophyllum</taxon>
    </lineage>
</organism>
<accession>A0A9X0A7J6</accession>
<comment type="caution">
    <text evidence="3">The sequence shown here is derived from an EMBL/GenBank/DDBJ whole genome shotgun (WGS) entry which is preliminary data.</text>
</comment>
<dbReference type="OrthoDB" id="10582984at2759"/>
<name>A0A9X0A7J6_9CNID</name>
<keyword evidence="4" id="KW-1185">Reference proteome</keyword>
<reference evidence="3" key="1">
    <citation type="submission" date="2023-01" db="EMBL/GenBank/DDBJ databases">
        <title>Genome assembly of the deep-sea coral Lophelia pertusa.</title>
        <authorList>
            <person name="Herrera S."/>
            <person name="Cordes E."/>
        </authorList>
    </citation>
    <scope>NUCLEOTIDE SEQUENCE</scope>
    <source>
        <strain evidence="3">USNM1676648</strain>
        <tissue evidence="3">Polyp</tissue>
    </source>
</reference>
<keyword evidence="1" id="KW-0175">Coiled coil</keyword>
<evidence type="ECO:0000256" key="2">
    <source>
        <dbReference type="SAM" id="MobiDB-lite"/>
    </source>
</evidence>
<sequence length="229" mass="25940">MPHESDNKDEDTDNKSDTNTEGSTGSKEKLKEVNTEGSTGSKETLKEVNTEGSGKDIFIKDKEYYENKIKELSQKLKKKSGKRKLLKDKEKQLDAITKEYEKLKVLPEQKQNAKACGINTATTLEMVNNSNSSTRDRLIWFNENVNHFIIQFCGDGAPETSDLSMSIGSLTGTIWNCGDKVRSRDYQYLLQCLSASEKDRVMEDLWKQHTEEMLILEGNVLNVCGHQCT</sequence>
<feature type="region of interest" description="Disordered" evidence="2">
    <location>
        <begin position="1"/>
        <end position="52"/>
    </location>
</feature>
<feature type="coiled-coil region" evidence="1">
    <location>
        <begin position="62"/>
        <end position="106"/>
    </location>
</feature>
<evidence type="ECO:0000256" key="1">
    <source>
        <dbReference type="SAM" id="Coils"/>
    </source>
</evidence>
<dbReference type="AlphaFoldDB" id="A0A9X0A7J6"/>
<dbReference type="Proteomes" id="UP001163046">
    <property type="component" value="Unassembled WGS sequence"/>
</dbReference>